<protein>
    <submittedName>
        <fullName evidence="3">GntR family transcriptional regulator</fullName>
    </submittedName>
</protein>
<accession>A0A2S7U0D0</accession>
<dbReference type="Gene3D" id="2.40.50.140">
    <property type="entry name" value="Nucleic acid-binding proteins"/>
    <property type="match status" value="2"/>
</dbReference>
<dbReference type="InterPro" id="IPR012340">
    <property type="entry name" value="NA-bd_OB-fold"/>
</dbReference>
<evidence type="ECO:0000259" key="2">
    <source>
        <dbReference type="SMART" id="SM00316"/>
    </source>
</evidence>
<sequence length="278" mass="31676">MIELGKMNTLEVVREEDHGIYLEAGIDGEILVPVREVAEGTRIGDMLEVFIYRDSEDRLIATTKTPMAMVGDYAVLEVMQVTPHGAFLDWGLMKDLMLPFGEQKRKVSQGMHVVVRVYVDEETRRIAATARLGRYLGKTDRKYLENEEVNVMIVDRTDLGYRVVVEKEDWGLLYHNQIFQALHVGQGLKAYVFSTRTDGKLDLILEKPGPEKAMTLSKQILDRLQQSDGYIDVGDKSDPSQILAMFNVSKKTYKRALSQLYKEKKIVFEGEGIRLVVK</sequence>
<dbReference type="InterPro" id="IPR014464">
    <property type="entry name" value="CvfB_fam"/>
</dbReference>
<dbReference type="EMBL" id="MQWA01000001">
    <property type="protein sequence ID" value="PQJ28459.1"/>
    <property type="molecule type" value="Genomic_DNA"/>
</dbReference>
<dbReference type="GO" id="GO:0003676">
    <property type="term" value="F:nucleic acid binding"/>
    <property type="evidence" value="ECO:0007669"/>
    <property type="project" value="InterPro"/>
</dbReference>
<proteinExistence type="inferred from homology"/>
<feature type="domain" description="S1 motif" evidence="2">
    <location>
        <begin position="3"/>
        <end position="64"/>
    </location>
</feature>
<organism evidence="3 4">
    <name type="scientific">Rubritalea profundi</name>
    <dbReference type="NCBI Taxonomy" id="1658618"/>
    <lineage>
        <taxon>Bacteria</taxon>
        <taxon>Pseudomonadati</taxon>
        <taxon>Verrucomicrobiota</taxon>
        <taxon>Verrucomicrobiia</taxon>
        <taxon>Verrucomicrobiales</taxon>
        <taxon>Rubritaleaceae</taxon>
        <taxon>Rubritalea</taxon>
    </lineage>
</organism>
<feature type="domain" description="S1 motif" evidence="2">
    <location>
        <begin position="69"/>
        <end position="131"/>
    </location>
</feature>
<dbReference type="OrthoDB" id="9801597at2"/>
<comment type="caution">
    <text evidence="3">The sequence shown here is derived from an EMBL/GenBank/DDBJ whole genome shotgun (WGS) entry which is preliminary data.</text>
</comment>
<dbReference type="PANTHER" id="PTHR37296">
    <property type="entry name" value="CONSERVED VIRULENCE FACTOR B"/>
    <property type="match status" value="1"/>
</dbReference>
<dbReference type="Pfam" id="PF13509">
    <property type="entry name" value="S1_2"/>
    <property type="match status" value="2"/>
</dbReference>
<evidence type="ECO:0000313" key="3">
    <source>
        <dbReference type="EMBL" id="PQJ28459.1"/>
    </source>
</evidence>
<dbReference type="PANTHER" id="PTHR37296:SF1">
    <property type="entry name" value="CONSERVED VIRULENCE FACTOR B"/>
    <property type="match status" value="1"/>
</dbReference>
<dbReference type="RefSeq" id="WP_105042961.1">
    <property type="nucleotide sequence ID" value="NZ_MQWA01000001.1"/>
</dbReference>
<dbReference type="Pfam" id="PF17783">
    <property type="entry name" value="WHD_CvfB"/>
    <property type="match status" value="1"/>
</dbReference>
<dbReference type="InterPro" id="IPR040764">
    <property type="entry name" value="CvfB_WH"/>
</dbReference>
<dbReference type="SMART" id="SM00316">
    <property type="entry name" value="S1"/>
    <property type="match status" value="3"/>
</dbReference>
<evidence type="ECO:0000256" key="1">
    <source>
        <dbReference type="PIRNR" id="PIRNR012524"/>
    </source>
</evidence>
<dbReference type="InterPro" id="IPR039566">
    <property type="entry name" value="CvfB_S1_st"/>
</dbReference>
<name>A0A2S7U0D0_9BACT</name>
<keyword evidence="4" id="KW-1185">Reference proteome</keyword>
<comment type="similarity">
    <text evidence="1">Belongs to the CvfB family.</text>
</comment>
<reference evidence="3 4" key="1">
    <citation type="submission" date="2016-12" db="EMBL/GenBank/DDBJ databases">
        <title>Study of bacterial adaptation to deep sea.</title>
        <authorList>
            <person name="Song J."/>
            <person name="Yoshizawa S."/>
            <person name="Kogure K."/>
        </authorList>
    </citation>
    <scope>NUCLEOTIDE SEQUENCE [LARGE SCALE GENOMIC DNA]</scope>
    <source>
        <strain evidence="3 4">SAORIC-165</strain>
    </source>
</reference>
<evidence type="ECO:0000313" key="4">
    <source>
        <dbReference type="Proteomes" id="UP000239907"/>
    </source>
</evidence>
<dbReference type="InterPro" id="IPR036388">
    <property type="entry name" value="WH-like_DNA-bd_sf"/>
</dbReference>
<dbReference type="PIRSF" id="PIRSF012524">
    <property type="entry name" value="YitL_S1"/>
    <property type="match status" value="1"/>
</dbReference>
<dbReference type="Gene3D" id="1.10.10.10">
    <property type="entry name" value="Winged helix-like DNA-binding domain superfamily/Winged helix DNA-binding domain"/>
    <property type="match status" value="1"/>
</dbReference>
<dbReference type="InterPro" id="IPR003029">
    <property type="entry name" value="S1_domain"/>
</dbReference>
<gene>
    <name evidence="3" type="ORF">BSZ32_08005</name>
</gene>
<dbReference type="Proteomes" id="UP000239907">
    <property type="component" value="Unassembled WGS sequence"/>
</dbReference>
<feature type="domain" description="S1 motif" evidence="2">
    <location>
        <begin position="144"/>
        <end position="206"/>
    </location>
</feature>
<dbReference type="AlphaFoldDB" id="A0A2S7U0D0"/>